<keyword evidence="2" id="KW-1185">Reference proteome</keyword>
<dbReference type="Proteomes" id="UP000887565">
    <property type="component" value="Unplaced"/>
</dbReference>
<evidence type="ECO:0000313" key="3">
    <source>
        <dbReference type="WBParaSite" id="nRc.2.0.1.t47909-RA"/>
    </source>
</evidence>
<protein>
    <submittedName>
        <fullName evidence="3">Uncharacterized protein</fullName>
    </submittedName>
</protein>
<sequence>MLFLSMLKDFESSQIKIDYKRKIINASDVRKELNSPDVSATSKRTSSDLNIDCGTKAKRQALSMVGQPPGQNGVRRRADEPTLSKFSS</sequence>
<evidence type="ECO:0000256" key="1">
    <source>
        <dbReference type="SAM" id="MobiDB-lite"/>
    </source>
</evidence>
<organism evidence="2 3">
    <name type="scientific">Romanomermis culicivorax</name>
    <name type="common">Nematode worm</name>
    <dbReference type="NCBI Taxonomy" id="13658"/>
    <lineage>
        <taxon>Eukaryota</taxon>
        <taxon>Metazoa</taxon>
        <taxon>Ecdysozoa</taxon>
        <taxon>Nematoda</taxon>
        <taxon>Enoplea</taxon>
        <taxon>Dorylaimia</taxon>
        <taxon>Mermithida</taxon>
        <taxon>Mermithoidea</taxon>
        <taxon>Mermithidae</taxon>
        <taxon>Romanomermis</taxon>
    </lineage>
</organism>
<reference evidence="3" key="1">
    <citation type="submission" date="2022-11" db="UniProtKB">
        <authorList>
            <consortium name="WormBaseParasite"/>
        </authorList>
    </citation>
    <scope>IDENTIFICATION</scope>
</reference>
<proteinExistence type="predicted"/>
<dbReference type="WBParaSite" id="nRc.2.0.1.t47909-RA">
    <property type="protein sequence ID" value="nRc.2.0.1.t47909-RA"/>
    <property type="gene ID" value="nRc.2.0.1.g47909"/>
</dbReference>
<accession>A0A915LA15</accession>
<feature type="region of interest" description="Disordered" evidence="1">
    <location>
        <begin position="61"/>
        <end position="88"/>
    </location>
</feature>
<dbReference type="AlphaFoldDB" id="A0A915LA15"/>
<name>A0A915LA15_ROMCU</name>
<evidence type="ECO:0000313" key="2">
    <source>
        <dbReference type="Proteomes" id="UP000887565"/>
    </source>
</evidence>